<reference evidence="2 3" key="1">
    <citation type="submission" date="2016-10" db="EMBL/GenBank/DDBJ databases">
        <authorList>
            <person name="de Groot N.N."/>
        </authorList>
    </citation>
    <scope>NUCLEOTIDE SEQUENCE [LARGE SCALE GENOMIC DNA]</scope>
    <source>
        <strain evidence="2 3">CGMCC 4.3491</strain>
    </source>
</reference>
<evidence type="ECO:0000313" key="2">
    <source>
        <dbReference type="EMBL" id="SDZ16322.1"/>
    </source>
</evidence>
<dbReference type="OrthoDB" id="5177627at2"/>
<dbReference type="CDD" id="cd00085">
    <property type="entry name" value="HNHc"/>
    <property type="match status" value="1"/>
</dbReference>
<dbReference type="InterPro" id="IPR003615">
    <property type="entry name" value="HNH_nuc"/>
</dbReference>
<gene>
    <name evidence="2" type="ORF">SAMN05216554_2716</name>
</gene>
<keyword evidence="3" id="KW-1185">Reference proteome</keyword>
<dbReference type="Proteomes" id="UP000198891">
    <property type="component" value="Unassembled WGS sequence"/>
</dbReference>
<protein>
    <recommendedName>
        <fullName evidence="1">HNH nuclease domain-containing protein</fullName>
    </recommendedName>
</protein>
<accession>A0A1H3QRV3</accession>
<dbReference type="EMBL" id="FNPZ01000002">
    <property type="protein sequence ID" value="SDZ16322.1"/>
    <property type="molecule type" value="Genomic_DNA"/>
</dbReference>
<feature type="domain" description="HNH nuclease" evidence="1">
    <location>
        <begin position="365"/>
        <end position="421"/>
    </location>
</feature>
<name>A0A1H3QRV3_9MICO</name>
<dbReference type="RefSeq" id="WP_092554525.1">
    <property type="nucleotide sequence ID" value="NZ_FNPZ01000002.1"/>
</dbReference>
<dbReference type="SMART" id="SM00507">
    <property type="entry name" value="HNHc"/>
    <property type="match status" value="1"/>
</dbReference>
<proteinExistence type="predicted"/>
<sequence length="467" mass="49856">MKSTLRLHEIAADLRGVAGEIGVRMAGLSDDELLDVMAAIEAVGRVVGAAQVRVAGEVGVRSRSELGDEGLSRSQNFTSPVKLVASVTGTSAHESKVRLEVGRKLRGAVLLGGGEGPAPFPVVAQALDEGILAVETASVIVARCSELAVRGCSPDVVASAEQTLVDETVTGRLTTDQTSKLAIHLREVIDPDGAEPRDEVHQQQRSLTIAQASDGMIRGRFALTPEQGGVWLASIQAMQSPRVSDAQGGGPRFLSEEEFVAQTVTADIRTQAQKNADTVTELIARAAGAPDMPRINGSATTVNVHISLDDLEAGRGVGWIDGVDEPVPASTVAQMRCHSPISATLFGDRGEVLYQGKTKRLFTAAQNRALAARDGGCVWNGCDRPPSFCETHHVDEWVSDDHPPGRTDIDNGLLLCHFHHSHLHRSAWKLIMLGGVPHRVPPRWIDIEQTPIPTTRRRAGGPRRKAA</sequence>
<evidence type="ECO:0000313" key="3">
    <source>
        <dbReference type="Proteomes" id="UP000198891"/>
    </source>
</evidence>
<dbReference type="STRING" id="381665.SAMN05216554_2716"/>
<dbReference type="Pfam" id="PF02720">
    <property type="entry name" value="DUF222"/>
    <property type="match status" value="1"/>
</dbReference>
<dbReference type="AlphaFoldDB" id="A0A1H3QRV3"/>
<evidence type="ECO:0000259" key="1">
    <source>
        <dbReference type="SMART" id="SM00507"/>
    </source>
</evidence>
<dbReference type="InterPro" id="IPR003870">
    <property type="entry name" value="DUF222"/>
</dbReference>
<organism evidence="2 3">
    <name type="scientific">Herbiconiux ginsengi</name>
    <dbReference type="NCBI Taxonomy" id="381665"/>
    <lineage>
        <taxon>Bacteria</taxon>
        <taxon>Bacillati</taxon>
        <taxon>Actinomycetota</taxon>
        <taxon>Actinomycetes</taxon>
        <taxon>Micrococcales</taxon>
        <taxon>Microbacteriaceae</taxon>
        <taxon>Herbiconiux</taxon>
    </lineage>
</organism>